<evidence type="ECO:0000256" key="3">
    <source>
        <dbReference type="ARBA" id="ARBA00022448"/>
    </source>
</evidence>
<accession>A0A4Q9W1H0</accession>
<reference evidence="9 10" key="1">
    <citation type="journal article" date="2019" name="Sci. Transl. Med.">
        <title>Quorum sensing between bacterial species on the skin protects against epidermal injury in atopic dermatitis.</title>
        <authorList>
            <person name="Williams M.R."/>
        </authorList>
    </citation>
    <scope>NUCLEOTIDE SEQUENCE [LARGE SCALE GENOMIC DNA]</scope>
    <source>
        <strain evidence="9 10">E7</strain>
    </source>
</reference>
<dbReference type="PANTHER" id="PTHR30047:SF7">
    <property type="entry name" value="HIGH-AFFINITY CHOLINE TRANSPORT PROTEIN"/>
    <property type="match status" value="1"/>
</dbReference>
<name>A0A4Q9W1H0_STALU</name>
<dbReference type="GO" id="GO:0005886">
    <property type="term" value="C:plasma membrane"/>
    <property type="evidence" value="ECO:0007669"/>
    <property type="project" value="UniProtKB-SubCell"/>
</dbReference>
<keyword evidence="6 8" id="KW-1133">Transmembrane helix</keyword>
<keyword evidence="3" id="KW-0813">Transport</keyword>
<feature type="transmembrane region" description="Helical" evidence="8">
    <location>
        <begin position="89"/>
        <end position="110"/>
    </location>
</feature>
<dbReference type="InterPro" id="IPR000060">
    <property type="entry name" value="BCCT_transptr"/>
</dbReference>
<dbReference type="RefSeq" id="WP_206170356.1">
    <property type="nucleotide sequence ID" value="NZ_SCHB01000101.1"/>
</dbReference>
<evidence type="ECO:0000256" key="1">
    <source>
        <dbReference type="ARBA" id="ARBA00004651"/>
    </source>
</evidence>
<gene>
    <name evidence="9" type="ORF">EQ812_12845</name>
</gene>
<evidence type="ECO:0000256" key="4">
    <source>
        <dbReference type="ARBA" id="ARBA00022475"/>
    </source>
</evidence>
<feature type="transmembrane region" description="Helical" evidence="8">
    <location>
        <begin position="12"/>
        <end position="30"/>
    </location>
</feature>
<evidence type="ECO:0000256" key="6">
    <source>
        <dbReference type="ARBA" id="ARBA00022989"/>
    </source>
</evidence>
<evidence type="ECO:0000256" key="8">
    <source>
        <dbReference type="SAM" id="Phobius"/>
    </source>
</evidence>
<evidence type="ECO:0000256" key="2">
    <source>
        <dbReference type="ARBA" id="ARBA00005658"/>
    </source>
</evidence>
<organism evidence="9 10">
    <name type="scientific">Staphylococcus lugdunensis</name>
    <dbReference type="NCBI Taxonomy" id="28035"/>
    <lineage>
        <taxon>Bacteria</taxon>
        <taxon>Bacillati</taxon>
        <taxon>Bacillota</taxon>
        <taxon>Bacilli</taxon>
        <taxon>Bacillales</taxon>
        <taxon>Staphylococcaceae</taxon>
        <taxon>Staphylococcus</taxon>
    </lineage>
</organism>
<proteinExistence type="inferred from homology"/>
<dbReference type="EMBL" id="SCHB01000101">
    <property type="protein sequence ID" value="TBW68667.1"/>
    <property type="molecule type" value="Genomic_DNA"/>
</dbReference>
<keyword evidence="4" id="KW-1003">Cell membrane</keyword>
<comment type="similarity">
    <text evidence="2">Belongs to the BCCT transporter (TC 2.A.15) family.</text>
</comment>
<evidence type="ECO:0000256" key="5">
    <source>
        <dbReference type="ARBA" id="ARBA00022692"/>
    </source>
</evidence>
<dbReference type="GO" id="GO:0022857">
    <property type="term" value="F:transmembrane transporter activity"/>
    <property type="evidence" value="ECO:0007669"/>
    <property type="project" value="InterPro"/>
</dbReference>
<protein>
    <submittedName>
        <fullName evidence="9">Glycine/betaine ABC transporter permease</fullName>
    </submittedName>
</protein>
<dbReference type="PANTHER" id="PTHR30047">
    <property type="entry name" value="HIGH-AFFINITY CHOLINE TRANSPORT PROTEIN-RELATED"/>
    <property type="match status" value="1"/>
</dbReference>
<evidence type="ECO:0000256" key="7">
    <source>
        <dbReference type="ARBA" id="ARBA00023136"/>
    </source>
</evidence>
<comment type="caution">
    <text evidence="9">The sequence shown here is derived from an EMBL/GenBank/DDBJ whole genome shotgun (WGS) entry which is preliminary data.</text>
</comment>
<dbReference type="AlphaFoldDB" id="A0A4Q9W1H0"/>
<feature type="non-terminal residue" evidence="9">
    <location>
        <position position="115"/>
    </location>
</feature>
<comment type="subcellular location">
    <subcellularLocation>
        <location evidence="1">Cell membrane</location>
        <topology evidence="1">Multi-pass membrane protein</topology>
    </subcellularLocation>
</comment>
<feature type="transmembrane region" description="Helical" evidence="8">
    <location>
        <begin position="50"/>
        <end position="69"/>
    </location>
</feature>
<sequence length="115" mass="13135">MKNKRKINNTLVYTISVLIIVVITLIAGIFPKAFGMYAQSVYDRITNWFGWLFLIIVFILDVFLIFLAFSRYGRFKLGSDEEEPEFSMLSWIGMLFSAGLGVGIVFWGVAEPLTH</sequence>
<evidence type="ECO:0000313" key="10">
    <source>
        <dbReference type="Proteomes" id="UP000293637"/>
    </source>
</evidence>
<keyword evidence="7 8" id="KW-0472">Membrane</keyword>
<dbReference type="Proteomes" id="UP000293637">
    <property type="component" value="Unassembled WGS sequence"/>
</dbReference>
<dbReference type="Pfam" id="PF02028">
    <property type="entry name" value="BCCT"/>
    <property type="match status" value="1"/>
</dbReference>
<evidence type="ECO:0000313" key="9">
    <source>
        <dbReference type="EMBL" id="TBW68667.1"/>
    </source>
</evidence>
<keyword evidence="5 8" id="KW-0812">Transmembrane</keyword>